<name>A0ABQ7XUR0_BRANA</name>
<evidence type="ECO:0000256" key="1">
    <source>
        <dbReference type="SAM" id="MobiDB-lite"/>
    </source>
</evidence>
<keyword evidence="3" id="KW-1185">Reference proteome</keyword>
<comment type="caution">
    <text evidence="2">The sequence shown here is derived from an EMBL/GenBank/DDBJ whole genome shotgun (WGS) entry which is preliminary data.</text>
</comment>
<reference evidence="2 3" key="1">
    <citation type="submission" date="2021-05" db="EMBL/GenBank/DDBJ databases">
        <title>Genome Assembly of Synthetic Allotetraploid Brassica napus Reveals Homoeologous Exchanges between Subgenomes.</title>
        <authorList>
            <person name="Davis J.T."/>
        </authorList>
    </citation>
    <scope>NUCLEOTIDE SEQUENCE [LARGE SCALE GENOMIC DNA]</scope>
    <source>
        <strain evidence="3">cv. Da-Ae</strain>
        <tissue evidence="2">Seedling</tissue>
    </source>
</reference>
<feature type="region of interest" description="Disordered" evidence="1">
    <location>
        <begin position="1"/>
        <end position="60"/>
    </location>
</feature>
<dbReference type="EMBL" id="JAGKQM010000019">
    <property type="protein sequence ID" value="KAH0859673.1"/>
    <property type="molecule type" value="Genomic_DNA"/>
</dbReference>
<evidence type="ECO:0000313" key="2">
    <source>
        <dbReference type="EMBL" id="KAH0859673.1"/>
    </source>
</evidence>
<proteinExistence type="predicted"/>
<evidence type="ECO:0000313" key="3">
    <source>
        <dbReference type="Proteomes" id="UP000824890"/>
    </source>
</evidence>
<accession>A0ABQ7XUR0</accession>
<dbReference type="Proteomes" id="UP000824890">
    <property type="component" value="Unassembled WGS sequence"/>
</dbReference>
<feature type="compositionally biased region" description="Acidic residues" evidence="1">
    <location>
        <begin position="37"/>
        <end position="48"/>
    </location>
</feature>
<sequence>SSPSGSRKLAKPGTSKEPEDQSKTSPSRFHLLRKELEEGEMEEEDESASSDGESSVEIKETFEKRKQFEKEKSGYHLRAMIACINSVPAPAEEADEDMTLW</sequence>
<gene>
    <name evidence="2" type="ORF">HID58_087934</name>
</gene>
<feature type="non-terminal residue" evidence="2">
    <location>
        <position position="101"/>
    </location>
</feature>
<protein>
    <submittedName>
        <fullName evidence="2">Uncharacterized protein</fullName>
    </submittedName>
</protein>
<feature type="non-terminal residue" evidence="2">
    <location>
        <position position="1"/>
    </location>
</feature>
<organism evidence="2 3">
    <name type="scientific">Brassica napus</name>
    <name type="common">Rape</name>
    <dbReference type="NCBI Taxonomy" id="3708"/>
    <lineage>
        <taxon>Eukaryota</taxon>
        <taxon>Viridiplantae</taxon>
        <taxon>Streptophyta</taxon>
        <taxon>Embryophyta</taxon>
        <taxon>Tracheophyta</taxon>
        <taxon>Spermatophyta</taxon>
        <taxon>Magnoliopsida</taxon>
        <taxon>eudicotyledons</taxon>
        <taxon>Gunneridae</taxon>
        <taxon>Pentapetalae</taxon>
        <taxon>rosids</taxon>
        <taxon>malvids</taxon>
        <taxon>Brassicales</taxon>
        <taxon>Brassicaceae</taxon>
        <taxon>Brassiceae</taxon>
        <taxon>Brassica</taxon>
    </lineage>
</organism>